<feature type="domain" description="Helicase C-terminal" evidence="4">
    <location>
        <begin position="1052"/>
        <end position="1216"/>
    </location>
</feature>
<dbReference type="InterPro" id="IPR011545">
    <property type="entry name" value="DEAD/DEAH_box_helicase_dom"/>
</dbReference>
<dbReference type="CDD" id="cd17923">
    <property type="entry name" value="DEXHc_Hrq1-like"/>
    <property type="match status" value="1"/>
</dbReference>
<evidence type="ECO:0000259" key="4">
    <source>
        <dbReference type="PROSITE" id="PS51194"/>
    </source>
</evidence>
<dbReference type="GO" id="GO:0006289">
    <property type="term" value="P:nucleotide-excision repair"/>
    <property type="evidence" value="ECO:0007669"/>
    <property type="project" value="TreeGrafter"/>
</dbReference>
<dbReference type="SMART" id="SM00487">
    <property type="entry name" value="DEXDc"/>
    <property type="match status" value="1"/>
</dbReference>
<dbReference type="PANTHER" id="PTHR47957">
    <property type="entry name" value="ATP-DEPENDENT HELICASE HRQ1"/>
    <property type="match status" value="1"/>
</dbReference>
<accession>A0A2T3IIK5</accession>
<dbReference type="Gene3D" id="3.40.50.300">
    <property type="entry name" value="P-loop containing nucleotide triphosphate hydrolases"/>
    <property type="match status" value="2"/>
</dbReference>
<proteinExistence type="predicted"/>
<dbReference type="InterPro" id="IPR001650">
    <property type="entry name" value="Helicase_C-like"/>
</dbReference>
<organism evidence="5 6">
    <name type="scientific">Photobacterium aquimaris</name>
    <dbReference type="NCBI Taxonomy" id="512643"/>
    <lineage>
        <taxon>Bacteria</taxon>
        <taxon>Pseudomonadati</taxon>
        <taxon>Pseudomonadota</taxon>
        <taxon>Gammaproteobacteria</taxon>
        <taxon>Vibrionales</taxon>
        <taxon>Vibrionaceae</taxon>
        <taxon>Photobacterium</taxon>
    </lineage>
</organism>
<dbReference type="Proteomes" id="UP000240254">
    <property type="component" value="Unassembled WGS sequence"/>
</dbReference>
<dbReference type="SMART" id="SM00490">
    <property type="entry name" value="HELICc"/>
    <property type="match status" value="1"/>
</dbReference>
<evidence type="ECO:0000313" key="6">
    <source>
        <dbReference type="Proteomes" id="UP000240254"/>
    </source>
</evidence>
<reference evidence="5 6" key="1">
    <citation type="submission" date="2018-03" db="EMBL/GenBank/DDBJ databases">
        <title>Whole genome sequencing of Histamine producing bacteria.</title>
        <authorList>
            <person name="Butler K."/>
        </authorList>
    </citation>
    <scope>NUCLEOTIDE SEQUENCE [LARGE SCALE GENOMIC DNA]</scope>
    <source>
        <strain evidence="5 6">BS2</strain>
    </source>
</reference>
<dbReference type="Pfam" id="PF00271">
    <property type="entry name" value="Helicase_C"/>
    <property type="match status" value="1"/>
</dbReference>
<evidence type="ECO:0000256" key="2">
    <source>
        <dbReference type="ARBA" id="ARBA00022840"/>
    </source>
</evidence>
<gene>
    <name evidence="5" type="ORF">CTM88_13700</name>
</gene>
<dbReference type="GO" id="GO:0003676">
    <property type="term" value="F:nucleic acid binding"/>
    <property type="evidence" value="ECO:0007669"/>
    <property type="project" value="InterPro"/>
</dbReference>
<dbReference type="PANTHER" id="PTHR47957:SF3">
    <property type="entry name" value="ATP-DEPENDENT HELICASE HRQ1"/>
    <property type="match status" value="1"/>
</dbReference>
<feature type="domain" description="Helicase ATP-binding" evidence="3">
    <location>
        <begin position="143"/>
        <end position="355"/>
    </location>
</feature>
<dbReference type="PROSITE" id="PS51192">
    <property type="entry name" value="HELICASE_ATP_BIND_1"/>
    <property type="match status" value="1"/>
</dbReference>
<protein>
    <submittedName>
        <fullName evidence="5">DUF1998 domain-containing protein</fullName>
    </submittedName>
</protein>
<evidence type="ECO:0000256" key="1">
    <source>
        <dbReference type="ARBA" id="ARBA00022741"/>
    </source>
</evidence>
<dbReference type="Pfam" id="PF00270">
    <property type="entry name" value="DEAD"/>
    <property type="match status" value="1"/>
</dbReference>
<dbReference type="InterPro" id="IPR027417">
    <property type="entry name" value="P-loop_NTPase"/>
</dbReference>
<evidence type="ECO:0000313" key="5">
    <source>
        <dbReference type="EMBL" id="PSU28183.1"/>
    </source>
</evidence>
<keyword evidence="1" id="KW-0547">Nucleotide-binding</keyword>
<dbReference type="EMBL" id="PYMK01000014">
    <property type="protein sequence ID" value="PSU28183.1"/>
    <property type="molecule type" value="Genomic_DNA"/>
</dbReference>
<name>A0A2T3IIK5_9GAMM</name>
<dbReference type="PROSITE" id="PS51194">
    <property type="entry name" value="HELICASE_CTER"/>
    <property type="match status" value="1"/>
</dbReference>
<dbReference type="Pfam" id="PF09369">
    <property type="entry name" value="MZB"/>
    <property type="match status" value="1"/>
</dbReference>
<comment type="caution">
    <text evidence="5">The sequence shown here is derived from an EMBL/GenBank/DDBJ whole genome shotgun (WGS) entry which is preliminary data.</text>
</comment>
<keyword evidence="2" id="KW-0067">ATP-binding</keyword>
<dbReference type="InterPro" id="IPR014001">
    <property type="entry name" value="Helicase_ATP-bd"/>
</dbReference>
<dbReference type="GO" id="GO:0005524">
    <property type="term" value="F:ATP binding"/>
    <property type="evidence" value="ECO:0007669"/>
    <property type="project" value="UniProtKB-KW"/>
</dbReference>
<dbReference type="GO" id="GO:0043138">
    <property type="term" value="F:3'-5' DNA helicase activity"/>
    <property type="evidence" value="ECO:0007669"/>
    <property type="project" value="TreeGrafter"/>
</dbReference>
<sequence length="2145" mass="241759">MSTKAINFKSLYKDLSSVTSQSVINRLQLKSAPLRKFLQSEFQVKYGKGNDFFAQPVFEATFGWTSEGRANDLNGLVSKGKLDRTLVANLSKPPMPFPDTLEEKENYRLKGISEDRWADDIQEDYTWPLDRPPYKHQLEAWDYLSSEKVKSVVVTSGTGSGKTECFLVPLLNDLAKQSNVNKEPLEGTQAIFLYPLNALINSQKERLSAWTRGFEGKVRFALYNGETPTQAPSKNISNASFSNNVAPEQVTNRKDIWSSPPPILVTNATMLEYMLIRQQDEDILAKSQGKLKWIVLDEAHTYVGSQAAEIALLLRRVMHAYNVKPEDVRFVATSATIGDKNKQEETNRELQRFLAKVAGVLPDQVAVVNGHRSIPKINSIGVESSFSFKKARGMSSGDLFDYMSRFQQLHEMRDLLTREPHTLEEIAKILEPSKSESISQDELTKALDIIDLAVTAYPQGDDSQQAFLPVRAHIFHRSQRGLWACSDPNCCHKANTELQGGWKFGMVYTHERTHCEGECGAPVFELTHCKDCGTPSLAAAKTTAKGGIKLLESRETDLLDDYVDEIDEHEHFSDEITDTEFEANIQIFAREDALGNEHDQLGCTHVSIDPKTNRISESFESGNLDIFYNQNDRDDGLRCAHCHGVENVPNTLFKRALLGSPFLMGSLVPAMLRHIPGDNSDDLKGKRLITFTDSRQGTARFSAKMQLDSERNWTRSQVYKNTVLESSKLNLPEGLKKIKDSIEVMRGNNFPEDMIVPIEQDYLKQLKKVPSKKVSWTELKERLSALPEIQLLSGAELDLLEGKALDKYDERIPGEYRLRSELLSDANNLADLFLKREFSRRAKNANNLESMGLVRLYYPVIANLSEEDVNSQEWRSLGFGLEDLKDYLKICMDFYIRENTLVDIDRSVINWMGAKINPRLLKESSYEYKDEFEKRALFRFPVVNNGLQHRLIRLLELGSGRIAKNEKELFNSVLSFIWGLLTKRTQLLTLSERQEMNTGNEISGYNLKFDEKIEFAPIEKAWLCPITNRWLDTTFRGLSPYTTGSSTLDDVRCNEALEISHPEVEILNSSPADIRSWLADEDVLNAHRDHGRWSDINDRVIAGVPLVRAAEHSAQQSSDKLKRLEKAFKKDYLNVLSCSTTMEMGVDIGSLSMVAMNNVPPSTSNYLQRAGRAGRRRESTALALTFCKATPHGERVFSEPKWPFATPIRVPKVSLDSGTIVQRHINAFLLASFLKVEKSRSNNLLKMQVGAFFLSDGGLCPFNAFRNWLVGSVKNDESVLAGLESLKFDSVFAAHRNSILIDNALIAIRSSHTKWMRRYESLSAQIEATSDNTSPASKKLARQLKRLERDYLLAELANTGYLPGYGFPTGVVQLITDNRSENNSRDDGKSQHRTSYPSRGLEVALREYAPGAEIVRDGAVYQSQGLQLNWKMPFSGNDIKQEQLIEYQWECEHCGNIGFESVSSERANIRCTDCDSDRLTWNEFIVPAGFVVDFNKPLHNNYVSPNYSGYREPKVTLNDSQWQPLSNSGVGRYRVSEYGSIFHYNDGEGGGYALCWCCGRAEPLTVEKTPKGNVRLSREPQILKTHKRLQGFKVKGELHCEGVTQGWGVKLSEVSKTEKEISMPFIMGYPQNTAMFELQLKNPVSGNWITDETLLYTLGVALRQMYSDEKGITTQELGVVTKRKRTESFEEVVSLYIFDSATQGAGFSSSMPEVLSQLLKGLIEYLKQCPNNCETACHGCLLDYDTQHHVKILNRNYLIQQLEESKVLECLALSADRCFFGDSSRVELSSANQVLSRVGHSCSQINVFLSSSAWNFGEWNIREQITTLATKGIPVSVFFSKDLADSLDSDLAWEIARSMPVGVINFQKLITPIELALGSLPVMSLKIDSKLHWYATDELDQLAANEHWGSGEEHCLVTATKDLEINATKFNLEALAQASTLNENAFILSDLSILKGNVTLFGKSFVDLLVGNIQSLDEMLNNNIESIHYSDQYVVSPISVVLINHILAALNKRYGRFSSEINTVAPRKNVTGQRVSAFVGDNFLEANDVLDFIYDSSKVLGIEVYGDIVDKSELSHSRIMRIDLKDGKEIKLLFDHGMGYWSRSRDYPQKFDFKNIGDEASSIDKWNFVLKDSGKETFIAVKIEL</sequence>
<dbReference type="SUPFAM" id="SSF52540">
    <property type="entry name" value="P-loop containing nucleoside triphosphate hydrolases"/>
    <property type="match status" value="1"/>
</dbReference>
<dbReference type="InterPro" id="IPR018973">
    <property type="entry name" value="MZB"/>
</dbReference>
<dbReference type="OrthoDB" id="9815222at2"/>
<dbReference type="GO" id="GO:0036297">
    <property type="term" value="P:interstrand cross-link repair"/>
    <property type="evidence" value="ECO:0007669"/>
    <property type="project" value="TreeGrafter"/>
</dbReference>
<dbReference type="RefSeq" id="WP_065177182.1">
    <property type="nucleotide sequence ID" value="NZ_LZFA01000054.1"/>
</dbReference>
<evidence type="ECO:0000259" key="3">
    <source>
        <dbReference type="PROSITE" id="PS51192"/>
    </source>
</evidence>